<dbReference type="RefSeq" id="WP_191803326.1">
    <property type="nucleotide sequence ID" value="NZ_JACSQL010000011.1"/>
</dbReference>
<protein>
    <submittedName>
        <fullName evidence="2">Uncharacterized protein</fullName>
    </submittedName>
</protein>
<feature type="region of interest" description="Disordered" evidence="1">
    <location>
        <begin position="1"/>
        <end position="20"/>
    </location>
</feature>
<organism evidence="2 3">
    <name type="scientific">Paenibacillus gallinarum</name>
    <dbReference type="NCBI Taxonomy" id="2762232"/>
    <lineage>
        <taxon>Bacteria</taxon>
        <taxon>Bacillati</taxon>
        <taxon>Bacillota</taxon>
        <taxon>Bacilli</taxon>
        <taxon>Bacillales</taxon>
        <taxon>Paenibacillaceae</taxon>
        <taxon>Paenibacillus</taxon>
    </lineage>
</organism>
<reference evidence="2 3" key="1">
    <citation type="submission" date="2020-08" db="EMBL/GenBank/DDBJ databases">
        <title>A Genomic Blueprint of the Chicken Gut Microbiome.</title>
        <authorList>
            <person name="Gilroy R."/>
            <person name="Ravi A."/>
            <person name="Getino M."/>
            <person name="Pursley I."/>
            <person name="Horton D.L."/>
            <person name="Alikhan N.-F."/>
            <person name="Baker D."/>
            <person name="Gharbi K."/>
            <person name="Hall N."/>
            <person name="Watson M."/>
            <person name="Adriaenssens E.M."/>
            <person name="Foster-Nyarko E."/>
            <person name="Jarju S."/>
            <person name="Secka A."/>
            <person name="Antonio M."/>
            <person name="Oren A."/>
            <person name="Chaudhuri R."/>
            <person name="La Ragione R.M."/>
            <person name="Hildebrand F."/>
            <person name="Pallen M.J."/>
        </authorList>
    </citation>
    <scope>NUCLEOTIDE SEQUENCE [LARGE SCALE GENOMIC DNA]</scope>
    <source>
        <strain evidence="2 3">Sa2BVA9</strain>
    </source>
</reference>
<name>A0ABR8T3I6_9BACL</name>
<evidence type="ECO:0000313" key="2">
    <source>
        <dbReference type="EMBL" id="MBD7970340.1"/>
    </source>
</evidence>
<gene>
    <name evidence="2" type="ORF">H9647_19930</name>
</gene>
<evidence type="ECO:0000313" key="3">
    <source>
        <dbReference type="Proteomes" id="UP000608071"/>
    </source>
</evidence>
<evidence type="ECO:0000256" key="1">
    <source>
        <dbReference type="SAM" id="MobiDB-lite"/>
    </source>
</evidence>
<dbReference type="EMBL" id="JACSQL010000011">
    <property type="protein sequence ID" value="MBD7970340.1"/>
    <property type="molecule type" value="Genomic_DNA"/>
</dbReference>
<dbReference type="Proteomes" id="UP000608071">
    <property type="component" value="Unassembled WGS sequence"/>
</dbReference>
<proteinExistence type="predicted"/>
<keyword evidence="3" id="KW-1185">Reference proteome</keyword>
<accession>A0ABR8T3I6</accession>
<sequence length="69" mass="8395">MGRNNNRSTPPDPRDHDAYQEWEIYEDIRRRKDYTDSLALDEDASDADIEWETQMRYEDGYEDDIEDDF</sequence>
<comment type="caution">
    <text evidence="2">The sequence shown here is derived from an EMBL/GenBank/DDBJ whole genome shotgun (WGS) entry which is preliminary data.</text>
</comment>